<dbReference type="AlphaFoldDB" id="A0A2Z6M5L9"/>
<proteinExistence type="predicted"/>
<feature type="domain" description="F-box" evidence="2">
    <location>
        <begin position="32"/>
        <end position="67"/>
    </location>
</feature>
<dbReference type="OrthoDB" id="612216at2759"/>
<dbReference type="InterPro" id="IPR001810">
    <property type="entry name" value="F-box_dom"/>
</dbReference>
<evidence type="ECO:0000256" key="1">
    <source>
        <dbReference type="SAM" id="MobiDB-lite"/>
    </source>
</evidence>
<evidence type="ECO:0000259" key="2">
    <source>
        <dbReference type="Pfam" id="PF00646"/>
    </source>
</evidence>
<keyword evidence="5" id="KW-1185">Reference proteome</keyword>
<feature type="region of interest" description="Disordered" evidence="1">
    <location>
        <begin position="1"/>
        <end position="23"/>
    </location>
</feature>
<evidence type="ECO:0000313" key="4">
    <source>
        <dbReference type="EMBL" id="GAU27371.1"/>
    </source>
</evidence>
<accession>A0A2Z6M5L9</accession>
<organism evidence="4 5">
    <name type="scientific">Trifolium subterraneum</name>
    <name type="common">Subterranean clover</name>
    <dbReference type="NCBI Taxonomy" id="3900"/>
    <lineage>
        <taxon>Eukaryota</taxon>
        <taxon>Viridiplantae</taxon>
        <taxon>Streptophyta</taxon>
        <taxon>Embryophyta</taxon>
        <taxon>Tracheophyta</taxon>
        <taxon>Spermatophyta</taxon>
        <taxon>Magnoliopsida</taxon>
        <taxon>eudicotyledons</taxon>
        <taxon>Gunneridae</taxon>
        <taxon>Pentapetalae</taxon>
        <taxon>rosids</taxon>
        <taxon>fabids</taxon>
        <taxon>Fabales</taxon>
        <taxon>Fabaceae</taxon>
        <taxon>Papilionoideae</taxon>
        <taxon>50 kb inversion clade</taxon>
        <taxon>NPAAA clade</taxon>
        <taxon>Hologalegina</taxon>
        <taxon>IRL clade</taxon>
        <taxon>Trifolieae</taxon>
        <taxon>Trifolium</taxon>
    </lineage>
</organism>
<dbReference type="InterPro" id="IPR036047">
    <property type="entry name" value="F-box-like_dom_sf"/>
</dbReference>
<feature type="domain" description="FBD" evidence="3">
    <location>
        <begin position="388"/>
        <end position="428"/>
    </location>
</feature>
<dbReference type="Proteomes" id="UP000242715">
    <property type="component" value="Unassembled WGS sequence"/>
</dbReference>
<dbReference type="Gene3D" id="1.20.1280.50">
    <property type="match status" value="1"/>
</dbReference>
<dbReference type="PANTHER" id="PTHR31900:SF32">
    <property type="entry name" value="F-BOX_RNI_FBD-LIKE DOMAIN PROTEIN"/>
    <property type="match status" value="1"/>
</dbReference>
<protein>
    <submittedName>
        <fullName evidence="4">Uncharacterized protein</fullName>
    </submittedName>
</protein>
<dbReference type="InterPro" id="IPR053781">
    <property type="entry name" value="F-box_AtFBL13-like"/>
</dbReference>
<dbReference type="InterPro" id="IPR050232">
    <property type="entry name" value="FBL13/AtMIF1-like"/>
</dbReference>
<dbReference type="PANTHER" id="PTHR31900">
    <property type="entry name" value="F-BOX/RNI SUPERFAMILY PROTEIN-RELATED"/>
    <property type="match status" value="1"/>
</dbReference>
<gene>
    <name evidence="4" type="ORF">TSUD_55240</name>
</gene>
<evidence type="ECO:0000313" key="5">
    <source>
        <dbReference type="Proteomes" id="UP000242715"/>
    </source>
</evidence>
<dbReference type="SUPFAM" id="SSF81383">
    <property type="entry name" value="F-box domain"/>
    <property type="match status" value="1"/>
</dbReference>
<evidence type="ECO:0000259" key="3">
    <source>
        <dbReference type="Pfam" id="PF08387"/>
    </source>
</evidence>
<dbReference type="InterPro" id="IPR006566">
    <property type="entry name" value="FBD"/>
</dbReference>
<dbReference type="EMBL" id="DF973352">
    <property type="protein sequence ID" value="GAU27371.1"/>
    <property type="molecule type" value="Genomic_DNA"/>
</dbReference>
<sequence length="466" mass="52740">MEFGSAGSGFRTEREKPLKKHKANECEDITNKLPEPLVSRILSFLPTKDAARTSVLSRKWINRWISVSKLDLDDCLFYHPKKKTGGIQHFRNFVNRALLLTKGSTVESFSLTMTNKYDISLLNTWISSVLIQQKIKNLCIHSKCEWSVSTLASQSLFNSIFLEELVLHMFCCDIEVPIKDVYFGSLKVVKLHGIAFFNGSSPDYLSLILPVLEKFETRNCDWLFEKGVIVKAPLLKSVCIEQDVLPSPDEVHSCEIKFFDCHLKEFTFNGYAISQPIVMSDPLRAQNACANITLSKYKDGTPEAGLRAFVLLNQFSLAKSIKFDGSEVLTQPNVAALPEFSMLSHLELGLIRFEVLFGLLQRSPILKTLTFKGIIEFDPELLNSTPEPDCFASTLQVVKFARVGGFEHELCLAKSFMENCKVLERMSFSLSSQALGKSKIMEEFKEKLFSFKKGFSFAIVEFSYDN</sequence>
<name>A0A2Z6M5L9_TRISU</name>
<dbReference type="Pfam" id="PF08387">
    <property type="entry name" value="FBD"/>
    <property type="match status" value="1"/>
</dbReference>
<dbReference type="CDD" id="cd22160">
    <property type="entry name" value="F-box_AtFBL13-like"/>
    <property type="match status" value="1"/>
</dbReference>
<dbReference type="Pfam" id="PF00646">
    <property type="entry name" value="F-box"/>
    <property type="match status" value="1"/>
</dbReference>
<reference evidence="5" key="1">
    <citation type="journal article" date="2017" name="Front. Plant Sci.">
        <title>Climate Clever Clovers: New Paradigm to Reduce the Environmental Footprint of Ruminants by Breeding Low Methanogenic Forages Utilizing Haplotype Variation.</title>
        <authorList>
            <person name="Kaur P."/>
            <person name="Appels R."/>
            <person name="Bayer P.E."/>
            <person name="Keeble-Gagnere G."/>
            <person name="Wang J."/>
            <person name="Hirakawa H."/>
            <person name="Shirasawa K."/>
            <person name="Vercoe P."/>
            <person name="Stefanova K."/>
            <person name="Durmic Z."/>
            <person name="Nichols P."/>
            <person name="Revell C."/>
            <person name="Isobe S.N."/>
            <person name="Edwards D."/>
            <person name="Erskine W."/>
        </authorList>
    </citation>
    <scope>NUCLEOTIDE SEQUENCE [LARGE SCALE GENOMIC DNA]</scope>
    <source>
        <strain evidence="5">cv. Daliak</strain>
    </source>
</reference>